<name>A0A9X3IMF4_9HYPH</name>
<dbReference type="EMBL" id="JAPKNK010000010">
    <property type="protein sequence ID" value="MCX5571503.1"/>
    <property type="molecule type" value="Genomic_DNA"/>
</dbReference>
<keyword evidence="2" id="KW-1185">Reference proteome</keyword>
<evidence type="ECO:0008006" key="3">
    <source>
        <dbReference type="Google" id="ProtNLM"/>
    </source>
</evidence>
<dbReference type="AlphaFoldDB" id="A0A9X3IMF4"/>
<proteinExistence type="predicted"/>
<gene>
    <name evidence="1" type="ORF">OSH07_20050</name>
</gene>
<comment type="caution">
    <text evidence="1">The sequence shown here is derived from an EMBL/GenBank/DDBJ whole genome shotgun (WGS) entry which is preliminary data.</text>
</comment>
<evidence type="ECO:0000313" key="1">
    <source>
        <dbReference type="EMBL" id="MCX5571503.1"/>
    </source>
</evidence>
<accession>A0A9X3IMF4</accession>
<reference evidence="1" key="1">
    <citation type="submission" date="2022-11" db="EMBL/GenBank/DDBJ databases">
        <title>Biodiversity and phylogenetic relationships of bacteria.</title>
        <authorList>
            <person name="Machado R.A.R."/>
            <person name="Bhat A."/>
            <person name="Loulou A."/>
            <person name="Kallel S."/>
        </authorList>
    </citation>
    <scope>NUCLEOTIDE SEQUENCE</scope>
    <source>
        <strain evidence="1">K-TC2</strain>
    </source>
</reference>
<protein>
    <recommendedName>
        <fullName evidence="3">TIGR04255 family protein</fullName>
    </recommendedName>
</protein>
<dbReference type="Proteomes" id="UP001144805">
    <property type="component" value="Unassembled WGS sequence"/>
</dbReference>
<sequence>MPELSGLGPLRLMQVQLVRRFPREDIRRSAFEISDGLKPYLDGQLNFQDIPGAPPEQPRFVVSAGKRNYLGSDVVAQMTLDFSGGVPDKGILSAIEKAAGVLDVLHGRVFSKQSQYYCGIILLLTAPLVDLGRNISADLLPIVSKIEGGGVPTAVDVNLGWSVDDKFSWTIGLSEYVVFNRQVVGSFVPQQLHFDPDFEAAVEKGLQLKIDCNSKLQRDLGASGSNDFRSLLPILTEYAMPDARKMTGNLLDGVL</sequence>
<organism evidence="1 2">
    <name type="scientific">Kaistia nematophila</name>
    <dbReference type="NCBI Taxonomy" id="2994654"/>
    <lineage>
        <taxon>Bacteria</taxon>
        <taxon>Pseudomonadati</taxon>
        <taxon>Pseudomonadota</taxon>
        <taxon>Alphaproteobacteria</taxon>
        <taxon>Hyphomicrobiales</taxon>
        <taxon>Kaistiaceae</taxon>
        <taxon>Kaistia</taxon>
    </lineage>
</organism>
<evidence type="ECO:0000313" key="2">
    <source>
        <dbReference type="Proteomes" id="UP001144805"/>
    </source>
</evidence>
<dbReference type="RefSeq" id="WP_266340462.1">
    <property type="nucleotide sequence ID" value="NZ_JAPKNK010000010.1"/>
</dbReference>